<feature type="non-terminal residue" evidence="2">
    <location>
        <position position="1"/>
    </location>
</feature>
<dbReference type="EMBL" id="CAMGYJ010000009">
    <property type="protein sequence ID" value="CAI0542855.1"/>
    <property type="molecule type" value="Genomic_DNA"/>
</dbReference>
<dbReference type="Proteomes" id="UP001154282">
    <property type="component" value="Unassembled WGS sequence"/>
</dbReference>
<proteinExistence type="predicted"/>
<keyword evidence="4" id="KW-1185">Reference proteome</keyword>
<accession>A0AAV0QD41</accession>
<protein>
    <submittedName>
        <fullName evidence="2">Uncharacterized protein</fullName>
    </submittedName>
</protein>
<evidence type="ECO:0000256" key="1">
    <source>
        <dbReference type="SAM" id="MobiDB-lite"/>
    </source>
</evidence>
<evidence type="ECO:0000313" key="2">
    <source>
        <dbReference type="EMBL" id="CAI0542855.1"/>
    </source>
</evidence>
<reference evidence="2" key="1">
    <citation type="submission" date="2022-08" db="EMBL/GenBank/DDBJ databases">
        <authorList>
            <person name="Gutierrez-Valencia J."/>
        </authorList>
    </citation>
    <scope>NUCLEOTIDE SEQUENCE</scope>
</reference>
<dbReference type="EMBL" id="CAMGYJ010000010">
    <property type="protein sequence ID" value="CAI0553631.1"/>
    <property type="molecule type" value="Genomic_DNA"/>
</dbReference>
<name>A0AAV0QD41_9ROSI</name>
<sequence length="68" mass="7371">EKSTTRKPRSNCQDPNRFGEHYASASSPRHDAISYSQLTDYGGKLGRILGSTTSLVDNILGSSISLVE</sequence>
<feature type="region of interest" description="Disordered" evidence="1">
    <location>
        <begin position="1"/>
        <end position="29"/>
    </location>
</feature>
<comment type="caution">
    <text evidence="2">The sequence shown here is derived from an EMBL/GenBank/DDBJ whole genome shotgun (WGS) entry which is preliminary data.</text>
</comment>
<evidence type="ECO:0000313" key="3">
    <source>
        <dbReference type="EMBL" id="CAI0553631.1"/>
    </source>
</evidence>
<dbReference type="AlphaFoldDB" id="A0AAV0QD41"/>
<organism evidence="2 4">
    <name type="scientific">Linum tenue</name>
    <dbReference type="NCBI Taxonomy" id="586396"/>
    <lineage>
        <taxon>Eukaryota</taxon>
        <taxon>Viridiplantae</taxon>
        <taxon>Streptophyta</taxon>
        <taxon>Embryophyta</taxon>
        <taxon>Tracheophyta</taxon>
        <taxon>Spermatophyta</taxon>
        <taxon>Magnoliopsida</taxon>
        <taxon>eudicotyledons</taxon>
        <taxon>Gunneridae</taxon>
        <taxon>Pentapetalae</taxon>
        <taxon>rosids</taxon>
        <taxon>fabids</taxon>
        <taxon>Malpighiales</taxon>
        <taxon>Linaceae</taxon>
        <taxon>Linum</taxon>
    </lineage>
</organism>
<evidence type="ECO:0000313" key="4">
    <source>
        <dbReference type="Proteomes" id="UP001154282"/>
    </source>
</evidence>
<gene>
    <name evidence="2" type="ORF">LITE_LOCUS42637</name>
    <name evidence="3" type="ORF">LITE_LOCUS46917</name>
</gene>